<dbReference type="EMBL" id="VWAQ01000005">
    <property type="protein sequence ID" value="KAA5208420.1"/>
    <property type="molecule type" value="Genomic_DNA"/>
</dbReference>
<organism evidence="2 3">
    <name type="scientific">Bacteroides fragilis</name>
    <dbReference type="NCBI Taxonomy" id="817"/>
    <lineage>
        <taxon>Bacteria</taxon>
        <taxon>Pseudomonadati</taxon>
        <taxon>Bacteroidota</taxon>
        <taxon>Bacteroidia</taxon>
        <taxon>Bacteroidales</taxon>
        <taxon>Bacteroidaceae</taxon>
        <taxon>Bacteroides</taxon>
    </lineage>
</organism>
<proteinExistence type="predicted"/>
<dbReference type="PROSITE" id="PS51257">
    <property type="entry name" value="PROKAR_LIPOPROTEIN"/>
    <property type="match status" value="1"/>
</dbReference>
<feature type="chain" id="PRO_5030134388" evidence="1">
    <location>
        <begin position="24"/>
        <end position="571"/>
    </location>
</feature>
<dbReference type="Proteomes" id="UP000429838">
    <property type="component" value="Unassembled WGS sequence"/>
</dbReference>
<reference evidence="2 3" key="1">
    <citation type="journal article" date="2019" name="Nat. Med.">
        <title>A library of human gut bacterial isolates paired with longitudinal multiomics data enables mechanistic microbiome research.</title>
        <authorList>
            <person name="Poyet M."/>
            <person name="Groussin M."/>
            <person name="Gibbons S.M."/>
            <person name="Avila-Pacheco J."/>
            <person name="Jiang X."/>
            <person name="Kearney S.M."/>
            <person name="Perrotta A.R."/>
            <person name="Berdy B."/>
            <person name="Zhao S."/>
            <person name="Lieberman T.D."/>
            <person name="Swanson P.K."/>
            <person name="Smith M."/>
            <person name="Roesemann S."/>
            <person name="Alexander J.E."/>
            <person name="Rich S.A."/>
            <person name="Livny J."/>
            <person name="Vlamakis H."/>
            <person name="Clish C."/>
            <person name="Bullock K."/>
            <person name="Deik A."/>
            <person name="Scott J."/>
            <person name="Pierce K.A."/>
            <person name="Xavier R.J."/>
            <person name="Alm E.J."/>
        </authorList>
    </citation>
    <scope>NUCLEOTIDE SEQUENCE [LARGE SCALE GENOMIC DNA]</scope>
    <source>
        <strain evidence="2 3">BIOML-A1</strain>
    </source>
</reference>
<evidence type="ECO:0000256" key="1">
    <source>
        <dbReference type="SAM" id="SignalP"/>
    </source>
</evidence>
<gene>
    <name evidence="2" type="ORF">F2Z25_06930</name>
</gene>
<dbReference type="InterPro" id="IPR025049">
    <property type="entry name" value="Mfa-like_1"/>
</dbReference>
<evidence type="ECO:0000313" key="3">
    <source>
        <dbReference type="Proteomes" id="UP000429838"/>
    </source>
</evidence>
<sequence length="571" mass="62932">MKRYIRYISIVGILLSLFSACNLENGSEQPVSTDGRLRIKGEIVGADIAVVTKAICDDLSSYDKFGTDDRIGFFSFHENLCNKDSEDDHLPDDDKYYKNHKLTYTPEKMFEDLESDEYVELPTLGVTFAYFPYSDKPVPPASSEEGKYVKADGTGLTDDETYVHIFTEDGKVEDILTASVAKLSYSVNYAFRHQFSMLLFDLGEGFSVEKQDDEKGLTVHLTERILGAHVTREWGPESAPEVLKFVIDRRPATETQRPGHIDFVTGEVILDYPEEGKSVYRMILPHASKVDYILLKDENGNEQKVYMPESALPKMEPGWIYSLTIRMDGIVPTVYPCEIEPWGDDPEEIEVNKLPGIYTRGELEEWAKLYNENQALLPDLGRDKEDAIYKALTEYGTKEETGWTFYLRGNIDCDGLNTNMLIRTLGDGVTLDGGKCTLSNLTLQASGNNDAGIIGEMTGGTVRDLHLVNVTVVGGNAGTSAGCIAAKISGGVVTECTVKQASMKGKGYVGVLTGTMSGGAAGLCKFRGTVTAPLELEDDYGAYQGVVGMFAGYTPSFSQNIVNQVRFTSTE</sequence>
<accession>A0A5M5XEV4</accession>
<keyword evidence="1" id="KW-0732">Signal</keyword>
<name>A0A5M5XEV4_BACFG</name>
<protein>
    <submittedName>
        <fullName evidence="2">Fimbrillin family protein</fullName>
    </submittedName>
</protein>
<feature type="signal peptide" evidence="1">
    <location>
        <begin position="1"/>
        <end position="23"/>
    </location>
</feature>
<dbReference type="AlphaFoldDB" id="A0A5M5XEV4"/>
<comment type="caution">
    <text evidence="2">The sequence shown here is derived from an EMBL/GenBank/DDBJ whole genome shotgun (WGS) entry which is preliminary data.</text>
</comment>
<dbReference type="Pfam" id="PF13149">
    <property type="entry name" value="Mfa_like_1"/>
    <property type="match status" value="1"/>
</dbReference>
<evidence type="ECO:0000313" key="2">
    <source>
        <dbReference type="EMBL" id="KAA5208420.1"/>
    </source>
</evidence>